<evidence type="ECO:0000256" key="2">
    <source>
        <dbReference type="SAM" id="SignalP"/>
    </source>
</evidence>
<dbReference type="Gene3D" id="2.40.160.10">
    <property type="entry name" value="Porin"/>
    <property type="match status" value="1"/>
</dbReference>
<dbReference type="InterPro" id="IPR027385">
    <property type="entry name" value="Beta-barrel_OMP"/>
</dbReference>
<organism evidence="4 5">
    <name type="scientific">Vibrio agarilyticus</name>
    <dbReference type="NCBI Taxonomy" id="2726741"/>
    <lineage>
        <taxon>Bacteria</taxon>
        <taxon>Pseudomonadati</taxon>
        <taxon>Pseudomonadota</taxon>
        <taxon>Gammaproteobacteria</taxon>
        <taxon>Vibrionales</taxon>
        <taxon>Vibrionaceae</taxon>
        <taxon>Vibrio</taxon>
    </lineage>
</organism>
<feature type="chain" id="PRO_5030994954" evidence="2">
    <location>
        <begin position="20"/>
        <end position="175"/>
    </location>
</feature>
<name>A0A7X8TT39_9VIBR</name>
<feature type="domain" description="Outer membrane protein beta-barrel" evidence="3">
    <location>
        <begin position="7"/>
        <end position="175"/>
    </location>
</feature>
<evidence type="ECO:0000256" key="1">
    <source>
        <dbReference type="ARBA" id="ARBA00022729"/>
    </source>
</evidence>
<dbReference type="Pfam" id="PF13505">
    <property type="entry name" value="OMP_b-brl"/>
    <property type="match status" value="1"/>
</dbReference>
<dbReference type="RefSeq" id="WP_168837241.1">
    <property type="nucleotide sequence ID" value="NZ_JABAIK010000016.1"/>
</dbReference>
<evidence type="ECO:0000313" key="4">
    <source>
        <dbReference type="EMBL" id="NLS14146.1"/>
    </source>
</evidence>
<protein>
    <submittedName>
        <fullName evidence="4">Porin family protein</fullName>
    </submittedName>
</protein>
<keyword evidence="1 2" id="KW-0732">Signal</keyword>
<proteinExistence type="predicted"/>
<dbReference type="InterPro" id="IPR011250">
    <property type="entry name" value="OMP/PagP_B-barrel"/>
</dbReference>
<feature type="signal peptide" evidence="2">
    <location>
        <begin position="1"/>
        <end position="19"/>
    </location>
</feature>
<evidence type="ECO:0000259" key="3">
    <source>
        <dbReference type="Pfam" id="PF13505"/>
    </source>
</evidence>
<gene>
    <name evidence="4" type="ORF">HGP28_14740</name>
</gene>
<dbReference type="EMBL" id="JABAIK010000016">
    <property type="protein sequence ID" value="NLS14146.1"/>
    <property type="molecule type" value="Genomic_DNA"/>
</dbReference>
<dbReference type="InterPro" id="IPR023614">
    <property type="entry name" value="Porin_dom_sf"/>
</dbReference>
<comment type="caution">
    <text evidence="4">The sequence shown here is derived from an EMBL/GenBank/DDBJ whole genome shotgun (WGS) entry which is preliminary data.</text>
</comment>
<dbReference type="SUPFAM" id="SSF56925">
    <property type="entry name" value="OMPA-like"/>
    <property type="match status" value="1"/>
</dbReference>
<dbReference type="Proteomes" id="UP000535589">
    <property type="component" value="Unassembled WGS sequence"/>
</dbReference>
<reference evidence="4 5" key="1">
    <citation type="submission" date="2020-04" db="EMBL/GenBank/DDBJ databases">
        <title>Vibrio sp. SM6, a novel species isolated from seawater.</title>
        <authorList>
            <person name="Wang X."/>
        </authorList>
    </citation>
    <scope>NUCLEOTIDE SEQUENCE [LARGE SCALE GENOMIC DNA]</scope>
    <source>
        <strain evidence="4 5">SM6</strain>
    </source>
</reference>
<evidence type="ECO:0000313" key="5">
    <source>
        <dbReference type="Proteomes" id="UP000535589"/>
    </source>
</evidence>
<dbReference type="AlphaFoldDB" id="A0A7X8TT39"/>
<keyword evidence="5" id="KW-1185">Reference proteome</keyword>
<accession>A0A7X8TT39</accession>
<sequence>MKKTLALSVLLALSTSAIASESTTQDKSGHTLSIGMSKVSGDISNISDDTVFSVSYDYTTNQGVIIGGYFMPELVSSSMSYMDVNLSLDTSVLGMYLGYQFDNNIRLTSGLSFTTVEAKLSDNYASVSDEETNTGFMFGIDYLFSEKVLIGTRFVTHDVAGVEGSSMGISAGYKF</sequence>